<keyword evidence="10" id="KW-1185">Reference proteome</keyword>
<keyword evidence="3" id="KW-0597">Phosphoprotein</keyword>
<keyword evidence="6" id="KW-0902">Two-component regulatory system</keyword>
<dbReference type="SMART" id="SM00387">
    <property type="entry name" value="HATPase_c"/>
    <property type="match status" value="1"/>
</dbReference>
<evidence type="ECO:0000256" key="1">
    <source>
        <dbReference type="ARBA" id="ARBA00000085"/>
    </source>
</evidence>
<dbReference type="CDD" id="cd00082">
    <property type="entry name" value="HisKA"/>
    <property type="match status" value="1"/>
</dbReference>
<keyword evidence="7" id="KW-1133">Transmembrane helix</keyword>
<evidence type="ECO:0000256" key="5">
    <source>
        <dbReference type="ARBA" id="ARBA00022777"/>
    </source>
</evidence>
<evidence type="ECO:0000256" key="2">
    <source>
        <dbReference type="ARBA" id="ARBA00012438"/>
    </source>
</evidence>
<comment type="catalytic activity">
    <reaction evidence="1">
        <text>ATP + protein L-histidine = ADP + protein N-phospho-L-histidine.</text>
        <dbReference type="EC" id="2.7.13.3"/>
    </reaction>
</comment>
<dbReference type="SMART" id="SM00388">
    <property type="entry name" value="HisKA"/>
    <property type="match status" value="1"/>
</dbReference>
<keyword evidence="4 9" id="KW-0808">Transferase</keyword>
<organism evidence="9 10">
    <name type="scientific">Gloeobacter kilaueensis (strain ATCC BAA-2537 / CCAP 1431/1 / ULC 316 / JS1)</name>
    <dbReference type="NCBI Taxonomy" id="1183438"/>
    <lineage>
        <taxon>Bacteria</taxon>
        <taxon>Bacillati</taxon>
        <taxon>Cyanobacteriota</taxon>
        <taxon>Cyanophyceae</taxon>
        <taxon>Gloeobacterales</taxon>
        <taxon>Gloeobacteraceae</taxon>
        <taxon>Gloeobacter</taxon>
    </lineage>
</organism>
<dbReference type="InterPro" id="IPR005467">
    <property type="entry name" value="His_kinase_dom"/>
</dbReference>
<dbReference type="Pfam" id="PF02518">
    <property type="entry name" value="HATPase_c"/>
    <property type="match status" value="1"/>
</dbReference>
<evidence type="ECO:0000256" key="6">
    <source>
        <dbReference type="ARBA" id="ARBA00023012"/>
    </source>
</evidence>
<dbReference type="SUPFAM" id="SSF55874">
    <property type="entry name" value="ATPase domain of HSP90 chaperone/DNA topoisomerase II/histidine kinase"/>
    <property type="match status" value="1"/>
</dbReference>
<dbReference type="KEGG" id="glj:GKIL_2721"/>
<dbReference type="Gene3D" id="3.30.565.10">
    <property type="entry name" value="Histidine kinase-like ATPase, C-terminal domain"/>
    <property type="match status" value="1"/>
</dbReference>
<evidence type="ECO:0000313" key="10">
    <source>
        <dbReference type="Proteomes" id="UP000017396"/>
    </source>
</evidence>
<dbReference type="eggNOG" id="COG2205">
    <property type="taxonomic scope" value="Bacteria"/>
</dbReference>
<dbReference type="STRING" id="1183438.GKIL_2721"/>
<dbReference type="PANTHER" id="PTHR43547">
    <property type="entry name" value="TWO-COMPONENT HISTIDINE KINASE"/>
    <property type="match status" value="1"/>
</dbReference>
<gene>
    <name evidence="9" type="ORF">GKIL_2721</name>
</gene>
<dbReference type="Gene3D" id="1.10.287.130">
    <property type="match status" value="1"/>
</dbReference>
<evidence type="ECO:0000259" key="8">
    <source>
        <dbReference type="PROSITE" id="PS50109"/>
    </source>
</evidence>
<feature type="transmembrane region" description="Helical" evidence="7">
    <location>
        <begin position="29"/>
        <end position="46"/>
    </location>
</feature>
<dbReference type="EMBL" id="CP003587">
    <property type="protein sequence ID" value="AGY58967.1"/>
    <property type="molecule type" value="Genomic_DNA"/>
</dbReference>
<dbReference type="PROSITE" id="PS50109">
    <property type="entry name" value="HIS_KIN"/>
    <property type="match status" value="1"/>
</dbReference>
<dbReference type="OrthoDB" id="418136at2"/>
<dbReference type="EC" id="2.7.13.3" evidence="2"/>
<dbReference type="InterPro" id="IPR003661">
    <property type="entry name" value="HisK_dim/P_dom"/>
</dbReference>
<evidence type="ECO:0000256" key="7">
    <source>
        <dbReference type="SAM" id="Phobius"/>
    </source>
</evidence>
<dbReference type="GO" id="GO:0000155">
    <property type="term" value="F:phosphorelay sensor kinase activity"/>
    <property type="evidence" value="ECO:0007669"/>
    <property type="project" value="InterPro"/>
</dbReference>
<dbReference type="InterPro" id="IPR036890">
    <property type="entry name" value="HATPase_C_sf"/>
</dbReference>
<dbReference type="CDD" id="cd00075">
    <property type="entry name" value="HATPase"/>
    <property type="match status" value="1"/>
</dbReference>
<dbReference type="InterPro" id="IPR004358">
    <property type="entry name" value="Sig_transdc_His_kin-like_C"/>
</dbReference>
<dbReference type="InterPro" id="IPR036097">
    <property type="entry name" value="HisK_dim/P_sf"/>
</dbReference>
<feature type="transmembrane region" description="Helical" evidence="7">
    <location>
        <begin position="53"/>
        <end position="71"/>
    </location>
</feature>
<protein>
    <recommendedName>
        <fullName evidence="2">histidine kinase</fullName>
        <ecNumber evidence="2">2.7.13.3</ecNumber>
    </recommendedName>
</protein>
<feature type="transmembrane region" description="Helical" evidence="7">
    <location>
        <begin position="83"/>
        <end position="102"/>
    </location>
</feature>
<evidence type="ECO:0000256" key="4">
    <source>
        <dbReference type="ARBA" id="ARBA00022679"/>
    </source>
</evidence>
<keyword evidence="5 9" id="KW-0418">Kinase</keyword>
<feature type="domain" description="Histidine kinase" evidence="8">
    <location>
        <begin position="129"/>
        <end position="345"/>
    </location>
</feature>
<dbReference type="PRINTS" id="PR00344">
    <property type="entry name" value="BCTRLSENSOR"/>
</dbReference>
<dbReference type="SUPFAM" id="SSF47384">
    <property type="entry name" value="Homodimeric domain of signal transducing histidine kinase"/>
    <property type="match status" value="1"/>
</dbReference>
<evidence type="ECO:0000313" key="9">
    <source>
        <dbReference type="EMBL" id="AGY58967.1"/>
    </source>
</evidence>
<dbReference type="FunFam" id="3.30.565.10:FF:000006">
    <property type="entry name" value="Sensor histidine kinase WalK"/>
    <property type="match status" value="1"/>
</dbReference>
<proteinExistence type="predicted"/>
<keyword evidence="7" id="KW-0812">Transmembrane</keyword>
<dbReference type="PANTHER" id="PTHR43547:SF2">
    <property type="entry name" value="HYBRID SIGNAL TRANSDUCTION HISTIDINE KINASE C"/>
    <property type="match status" value="1"/>
</dbReference>
<dbReference type="InterPro" id="IPR003594">
    <property type="entry name" value="HATPase_dom"/>
</dbReference>
<reference evidence="9 10" key="1">
    <citation type="journal article" date="2013" name="PLoS ONE">
        <title>Cultivation and Complete Genome Sequencing of Gloeobacter kilaueensis sp. nov., from a Lava Cave in Kilauea Caldera, Hawai'i.</title>
        <authorList>
            <person name="Saw J.H."/>
            <person name="Schatz M."/>
            <person name="Brown M.V."/>
            <person name="Kunkel D.D."/>
            <person name="Foster J.S."/>
            <person name="Shick H."/>
            <person name="Christensen S."/>
            <person name="Hou S."/>
            <person name="Wan X."/>
            <person name="Donachie S.P."/>
        </authorList>
    </citation>
    <scope>NUCLEOTIDE SEQUENCE [LARGE SCALE GENOMIC DNA]</scope>
    <source>
        <strain evidence="10">JS</strain>
    </source>
</reference>
<name>U5QJ11_GLOK1</name>
<dbReference type="Pfam" id="PF00512">
    <property type="entry name" value="HisKA"/>
    <property type="match status" value="1"/>
</dbReference>
<sequence length="352" mass="38659">MVRFNPVAVYIALILLAIVAVEFSTPPEYILGYLYVGPILLSNWFLSRRATAWVTGGSVVLTLANLIVPGFDPPSSIALVDRLITVAALLTVAFLAASYRHIQEESLHQRARIETQEQLAQVRADFIATLTHDLRTPLLGTQSTLAFFKDGQFGPTTAGQQEVLAVLQKSNSQQLAMVEMLLSIYRNDERGLVLERHFIDLDELCAEQLTLLQDLAMSRQIDLRYEGIEGARLAVDGMQLGRVVANLVSNAIKHTPREGEVVVRLLHRPREYCLLVEDTGSGIAEADLSRIFERFYQSDGTRDVPGTGLGLYLSRQIVEAHGGQIWAENRSTGGCTFGVSLPVASQAAVSVV</sequence>
<dbReference type="HOGENOM" id="CLU_739281_0_0_3"/>
<dbReference type="Proteomes" id="UP000017396">
    <property type="component" value="Chromosome"/>
</dbReference>
<accession>U5QJ11</accession>
<feature type="transmembrane region" description="Helical" evidence="7">
    <location>
        <begin position="7"/>
        <end position="23"/>
    </location>
</feature>
<dbReference type="RefSeq" id="WP_023174177.1">
    <property type="nucleotide sequence ID" value="NC_022600.1"/>
</dbReference>
<keyword evidence="7" id="KW-0472">Membrane</keyword>
<evidence type="ECO:0000256" key="3">
    <source>
        <dbReference type="ARBA" id="ARBA00022553"/>
    </source>
</evidence>
<dbReference type="AlphaFoldDB" id="U5QJ11"/>